<sequence>MCSMSKERKMKTLTIFLLVLRLTSAAPTPVDVNAPTVANVDGSSVGGLDLEGHCCFDAERVMEKACDIPLCLRNFFSSKEGRPVAEALLAASDASPGVSVLDLLPPQPKESMQTTGTKTGRKARRGATDINPAGSRGEVFGDGADNSDLVQCTAQVIETGNFGSDTPLCQQLLLDHLAPAAGFAHKEATARGALALGSQDHAADVYRGKVARSLAELSGN</sequence>
<dbReference type="Proteomes" id="UP001373714">
    <property type="component" value="Unassembled WGS sequence"/>
</dbReference>
<comment type="caution">
    <text evidence="3">The sequence shown here is derived from an EMBL/GenBank/DDBJ whole genome shotgun (WGS) entry which is preliminary data.</text>
</comment>
<evidence type="ECO:0000313" key="4">
    <source>
        <dbReference type="Proteomes" id="UP001373714"/>
    </source>
</evidence>
<dbReference type="EMBL" id="JAVHNS010000008">
    <property type="protein sequence ID" value="KAK6346337.1"/>
    <property type="molecule type" value="Genomic_DNA"/>
</dbReference>
<name>A0AAV9USQ2_9PEZI</name>
<protein>
    <submittedName>
        <fullName evidence="3">Uncharacterized protein</fullName>
    </submittedName>
</protein>
<gene>
    <name evidence="3" type="ORF">TWF730_010663</name>
</gene>
<accession>A0AAV9USQ2</accession>
<feature type="signal peptide" evidence="2">
    <location>
        <begin position="1"/>
        <end position="25"/>
    </location>
</feature>
<feature type="chain" id="PRO_5043530258" evidence="2">
    <location>
        <begin position="26"/>
        <end position="220"/>
    </location>
</feature>
<evidence type="ECO:0000313" key="3">
    <source>
        <dbReference type="EMBL" id="KAK6346337.1"/>
    </source>
</evidence>
<proteinExistence type="predicted"/>
<reference evidence="3 4" key="1">
    <citation type="submission" date="2019-10" db="EMBL/GenBank/DDBJ databases">
        <authorList>
            <person name="Palmer J.M."/>
        </authorList>
    </citation>
    <scope>NUCLEOTIDE SEQUENCE [LARGE SCALE GENOMIC DNA]</scope>
    <source>
        <strain evidence="3 4">TWF730</strain>
    </source>
</reference>
<organism evidence="3 4">
    <name type="scientific">Orbilia blumenaviensis</name>
    <dbReference type="NCBI Taxonomy" id="1796055"/>
    <lineage>
        <taxon>Eukaryota</taxon>
        <taxon>Fungi</taxon>
        <taxon>Dikarya</taxon>
        <taxon>Ascomycota</taxon>
        <taxon>Pezizomycotina</taxon>
        <taxon>Orbiliomycetes</taxon>
        <taxon>Orbiliales</taxon>
        <taxon>Orbiliaceae</taxon>
        <taxon>Orbilia</taxon>
    </lineage>
</organism>
<keyword evidence="2" id="KW-0732">Signal</keyword>
<evidence type="ECO:0000256" key="2">
    <source>
        <dbReference type="SAM" id="SignalP"/>
    </source>
</evidence>
<feature type="region of interest" description="Disordered" evidence="1">
    <location>
        <begin position="103"/>
        <end position="138"/>
    </location>
</feature>
<dbReference type="AlphaFoldDB" id="A0AAV9USQ2"/>
<keyword evidence="4" id="KW-1185">Reference proteome</keyword>
<evidence type="ECO:0000256" key="1">
    <source>
        <dbReference type="SAM" id="MobiDB-lite"/>
    </source>
</evidence>